<evidence type="ECO:0000313" key="4">
    <source>
        <dbReference type="EMBL" id="KAF9482236.1"/>
    </source>
</evidence>
<feature type="transmembrane region" description="Helical" evidence="3">
    <location>
        <begin position="21"/>
        <end position="39"/>
    </location>
</feature>
<feature type="compositionally biased region" description="Basic and acidic residues" evidence="2">
    <location>
        <begin position="703"/>
        <end position="769"/>
    </location>
</feature>
<feature type="region of interest" description="Disordered" evidence="2">
    <location>
        <begin position="213"/>
        <end position="288"/>
    </location>
</feature>
<evidence type="ECO:0000256" key="3">
    <source>
        <dbReference type="SAM" id="Phobius"/>
    </source>
</evidence>
<feature type="compositionally biased region" description="Basic and acidic residues" evidence="2">
    <location>
        <begin position="571"/>
        <end position="593"/>
    </location>
</feature>
<feature type="compositionally biased region" description="Basic and acidic residues" evidence="2">
    <location>
        <begin position="459"/>
        <end position="468"/>
    </location>
</feature>
<keyword evidence="3" id="KW-0812">Transmembrane</keyword>
<sequence>MSVVSSVLSSRSSAWKINPRVASFMDSIFAIAFGLGLRLVVDAVSHHDFKLTGTIVGLWEGIILLHFLKKMPRSTDPYVAYGVRLFVDFLCTESVARLVLVLIWTGMGMVLADITPALWDDVGLNRIWRRFRRDLYTISRMIPTVAFFPPPRTVRFSPSREHSIIPEEPSILDSQPPSVVATEQTNTTPITIPATTMSPAPAAQEILKRRVPGYFPGDYSDTDTDLGSPRARSPRAGPSTGRTSRRLSVYPQQLDYDESVTDLSSNNDLDEGNLSSDGSSVSTERAGPSSITFDTAVIPDMEVEEELVDISASVSNVEIPVKDEENITPRQAPMYLPPTPSDSAVRWGRPSLEPENEPLPTRPLSSLPQIPDFLEEPTTEDLEKMQPKEAEPEPAAEEQQKPPTPPAKDDLPPRFAIPIPPVPTMPPPEPVVDSMPEPDEEWEILKSEFIVSDTSVTTTHDDHHHDQRQSLPPSYREHDEFDDIYGDEYVEPTLNDLNDMGPSMRGGGDLGAQESLIDDSIVSPLGPPFNFTFGQAASLNPWSRGATSAVVDELAEFTRRQEEDGERQKKKLEDDAKAEADAAEKLREAEEKAAAIAAAKKAAEGAAERERLAEEEAKRARLAVEERERKEAEEKKKEEEKAERKRKEAADELVRQQKRMEEEAEKKRLAEEEEAARKAEKKRRREAKAAKKAEEEAEAARIAADEAKKREEEADMRRKDAEEAATREKARIAKEEKDKQEQEAREADEKKKVQEEEERKQKEADDLKAKEDAIAAAAVATALELEKQEAKKTAEEATKTIESQPEGAQTQEAPAPTTIGEEAANTTATPTTKDLPQAPGADPADANVQTTSGGDKTPVPRPAELPPTTESDPANAPTNGGADDTITPETQDGVNLLGESPAHDDDGAESVATEASEMPSVVGERVHKLILAKAQMVNVRDRIEELKQKLGDPNQDQAFISEQLKVSEKVLKKMENKEQRRYTDGVAAHGYLQPDADEGDSMILGNMGPSEAGIMIQEKLEELMRPGMEDLHLTINTGPKNKNGPKQKTRMAQIMKDYGLLTFCREDATNGRFTRLNLTEAEFRQWLLNYRQAATAPPKDDDDPWN</sequence>
<feature type="compositionally biased region" description="Polar residues" evidence="2">
    <location>
        <begin position="261"/>
        <end position="288"/>
    </location>
</feature>
<feature type="compositionally biased region" description="Pro residues" evidence="2">
    <location>
        <begin position="418"/>
        <end position="430"/>
    </location>
</feature>
<keyword evidence="5" id="KW-1185">Reference proteome</keyword>
<feature type="region of interest" description="Disordered" evidence="2">
    <location>
        <begin position="557"/>
        <end position="769"/>
    </location>
</feature>
<dbReference type="AlphaFoldDB" id="A0A9P5ZA49"/>
<feature type="compositionally biased region" description="Basic and acidic residues" evidence="2">
    <location>
        <begin position="601"/>
        <end position="678"/>
    </location>
</feature>
<protein>
    <submittedName>
        <fullName evidence="4">Uncharacterized protein</fullName>
    </submittedName>
</protein>
<comment type="caution">
    <text evidence="4">The sequence shown here is derived from an EMBL/GenBank/DDBJ whole genome shotgun (WGS) entry which is preliminary data.</text>
</comment>
<dbReference type="EMBL" id="MU155168">
    <property type="protein sequence ID" value="KAF9482236.1"/>
    <property type="molecule type" value="Genomic_DNA"/>
</dbReference>
<keyword evidence="3" id="KW-1133">Transmembrane helix</keyword>
<gene>
    <name evidence="4" type="ORF">BDN70DRAFT_451300</name>
</gene>
<dbReference type="GO" id="GO:0015630">
    <property type="term" value="C:microtubule cytoskeleton"/>
    <property type="evidence" value="ECO:0007669"/>
    <property type="project" value="TreeGrafter"/>
</dbReference>
<keyword evidence="3" id="KW-0472">Membrane</keyword>
<feature type="compositionally biased region" description="Low complexity" evidence="2">
    <location>
        <begin position="823"/>
        <end position="832"/>
    </location>
</feature>
<accession>A0A9P5ZA49</accession>
<evidence type="ECO:0000256" key="1">
    <source>
        <dbReference type="ARBA" id="ARBA00023054"/>
    </source>
</evidence>
<feature type="region of interest" description="Disordered" evidence="2">
    <location>
        <begin position="323"/>
        <end position="438"/>
    </location>
</feature>
<feature type="transmembrane region" description="Helical" evidence="3">
    <location>
        <begin position="98"/>
        <end position="119"/>
    </location>
</feature>
<reference evidence="4" key="1">
    <citation type="submission" date="2020-11" db="EMBL/GenBank/DDBJ databases">
        <authorList>
            <consortium name="DOE Joint Genome Institute"/>
            <person name="Ahrendt S."/>
            <person name="Riley R."/>
            <person name="Andreopoulos W."/>
            <person name="Labutti K."/>
            <person name="Pangilinan J."/>
            <person name="Ruiz-Duenas F.J."/>
            <person name="Barrasa J.M."/>
            <person name="Sanchez-Garcia M."/>
            <person name="Camarero S."/>
            <person name="Miyauchi S."/>
            <person name="Serrano A."/>
            <person name="Linde D."/>
            <person name="Babiker R."/>
            <person name="Drula E."/>
            <person name="Ayuso-Fernandez I."/>
            <person name="Pacheco R."/>
            <person name="Padilla G."/>
            <person name="Ferreira P."/>
            <person name="Barriuso J."/>
            <person name="Kellner H."/>
            <person name="Castanera R."/>
            <person name="Alfaro M."/>
            <person name="Ramirez L."/>
            <person name="Pisabarro A.G."/>
            <person name="Kuo A."/>
            <person name="Tritt A."/>
            <person name="Lipzen A."/>
            <person name="He G."/>
            <person name="Yan M."/>
            <person name="Ng V."/>
            <person name="Cullen D."/>
            <person name="Martin F."/>
            <person name="Rosso M.-N."/>
            <person name="Henrissat B."/>
            <person name="Hibbett D."/>
            <person name="Martinez A.T."/>
            <person name="Grigoriev I.V."/>
        </authorList>
    </citation>
    <scope>NUCLEOTIDE SEQUENCE</scope>
    <source>
        <strain evidence="4">CIRM-BRFM 674</strain>
    </source>
</reference>
<dbReference type="PANTHER" id="PTHR15073">
    <property type="entry name" value="MICROTUBULE-ASSOCIATED PROTEIN"/>
    <property type="match status" value="1"/>
</dbReference>
<organism evidence="4 5">
    <name type="scientific">Pholiota conissans</name>
    <dbReference type="NCBI Taxonomy" id="109636"/>
    <lineage>
        <taxon>Eukaryota</taxon>
        <taxon>Fungi</taxon>
        <taxon>Dikarya</taxon>
        <taxon>Basidiomycota</taxon>
        <taxon>Agaricomycotina</taxon>
        <taxon>Agaricomycetes</taxon>
        <taxon>Agaricomycetidae</taxon>
        <taxon>Agaricales</taxon>
        <taxon>Agaricineae</taxon>
        <taxon>Strophariaceae</taxon>
        <taxon>Pholiota</taxon>
    </lineage>
</organism>
<feature type="region of interest" description="Disordered" evidence="2">
    <location>
        <begin position="787"/>
        <end position="920"/>
    </location>
</feature>
<name>A0A9P5ZA49_9AGAR</name>
<feature type="compositionally biased region" description="Polar residues" evidence="2">
    <location>
        <begin position="868"/>
        <end position="878"/>
    </location>
</feature>
<feature type="compositionally biased region" description="Polar residues" evidence="2">
    <location>
        <begin position="801"/>
        <end position="812"/>
    </location>
</feature>
<feature type="region of interest" description="Disordered" evidence="2">
    <location>
        <begin position="456"/>
        <end position="479"/>
    </location>
</feature>
<dbReference type="Proteomes" id="UP000807469">
    <property type="component" value="Unassembled WGS sequence"/>
</dbReference>
<dbReference type="OrthoDB" id="3231855at2759"/>
<proteinExistence type="predicted"/>
<feature type="transmembrane region" description="Helical" evidence="3">
    <location>
        <begin position="51"/>
        <end position="68"/>
    </location>
</feature>
<dbReference type="PANTHER" id="PTHR15073:SF1">
    <property type="entry name" value="RETICULOCYTE-BINDING PROTEIN HOMOLOG 2A"/>
    <property type="match status" value="1"/>
</dbReference>
<feature type="compositionally biased region" description="Basic and acidic residues" evidence="2">
    <location>
        <begin position="381"/>
        <end position="391"/>
    </location>
</feature>
<dbReference type="InterPro" id="IPR051483">
    <property type="entry name" value="MAP7_domain-containing"/>
</dbReference>
<feature type="region of interest" description="Disordered" evidence="2">
    <location>
        <begin position="492"/>
        <end position="512"/>
    </location>
</feature>
<evidence type="ECO:0000256" key="2">
    <source>
        <dbReference type="SAM" id="MobiDB-lite"/>
    </source>
</evidence>
<keyword evidence="1" id="KW-0175">Coiled coil</keyword>
<feature type="compositionally biased region" description="Basic and acidic residues" evidence="2">
    <location>
        <begin position="787"/>
        <end position="799"/>
    </location>
</feature>
<dbReference type="GO" id="GO:0000226">
    <property type="term" value="P:microtubule cytoskeleton organization"/>
    <property type="evidence" value="ECO:0007669"/>
    <property type="project" value="TreeGrafter"/>
</dbReference>
<evidence type="ECO:0000313" key="5">
    <source>
        <dbReference type="Proteomes" id="UP000807469"/>
    </source>
</evidence>